<gene>
    <name evidence="2" type="ORF">BROFUL_01640</name>
</gene>
<name>A0A0M2UUC4_9BACT</name>
<feature type="region of interest" description="Disordered" evidence="1">
    <location>
        <begin position="52"/>
        <end position="102"/>
    </location>
</feature>
<sequence>MVNRKSTSHFYKKCVFVQTLDKRGECKNQHAEKEHPVSAVNVRKGACRQFEEDAGYGRSANDKPDGLWTCSQRQRKERQKGGSCHGITHPGKKAHGTEGNKR</sequence>
<reference evidence="2 3" key="1">
    <citation type="journal article" date="2013" name="BMC Microbiol.">
        <title>Identification of the type II cytochrome c maturation pathway in anammox bacteria by comparative genomics.</title>
        <authorList>
            <person name="Ferousi C."/>
            <person name="Speth D.R."/>
            <person name="Reimann J."/>
            <person name="Op den Camp H.J."/>
            <person name="Allen J.W."/>
            <person name="Keltjens J.T."/>
            <person name="Jetten M.S."/>
        </authorList>
    </citation>
    <scope>NUCLEOTIDE SEQUENCE [LARGE SCALE GENOMIC DNA]</scope>
    <source>
        <strain evidence="2">RU1</strain>
    </source>
</reference>
<protein>
    <submittedName>
        <fullName evidence="2">Uncharacterized protein</fullName>
    </submittedName>
</protein>
<dbReference type="EMBL" id="LAQJ01000172">
    <property type="protein sequence ID" value="KKO19643.1"/>
    <property type="molecule type" value="Genomic_DNA"/>
</dbReference>
<organism evidence="2 3">
    <name type="scientific">Candidatus Brocadia fulgida</name>
    <dbReference type="NCBI Taxonomy" id="380242"/>
    <lineage>
        <taxon>Bacteria</taxon>
        <taxon>Pseudomonadati</taxon>
        <taxon>Planctomycetota</taxon>
        <taxon>Candidatus Brocadiia</taxon>
        <taxon>Candidatus Brocadiales</taxon>
        <taxon>Candidatus Brocadiaceae</taxon>
        <taxon>Candidatus Brocadia</taxon>
    </lineage>
</organism>
<proteinExistence type="predicted"/>
<accession>A0A0M2UUC4</accession>
<evidence type="ECO:0000313" key="3">
    <source>
        <dbReference type="Proteomes" id="UP000034954"/>
    </source>
</evidence>
<evidence type="ECO:0000313" key="2">
    <source>
        <dbReference type="EMBL" id="KKO19643.1"/>
    </source>
</evidence>
<dbReference type="Proteomes" id="UP000034954">
    <property type="component" value="Unassembled WGS sequence"/>
</dbReference>
<evidence type="ECO:0000256" key="1">
    <source>
        <dbReference type="SAM" id="MobiDB-lite"/>
    </source>
</evidence>
<keyword evidence="3" id="KW-1185">Reference proteome</keyword>
<comment type="caution">
    <text evidence="2">The sequence shown here is derived from an EMBL/GenBank/DDBJ whole genome shotgun (WGS) entry which is preliminary data.</text>
</comment>
<dbReference type="AlphaFoldDB" id="A0A0M2UUC4"/>